<dbReference type="PROSITE" id="PS50110">
    <property type="entry name" value="RESPONSE_REGULATORY"/>
    <property type="match status" value="1"/>
</dbReference>
<evidence type="ECO:0000313" key="4">
    <source>
        <dbReference type="EMBL" id="AUC21097.1"/>
    </source>
</evidence>
<accession>A0AAJ1QZK8</accession>
<dbReference type="Pfam" id="PF00072">
    <property type="entry name" value="Response_reg"/>
    <property type="match status" value="1"/>
</dbReference>
<feature type="modified residue" description="4-aspartylphosphate" evidence="1">
    <location>
        <position position="57"/>
    </location>
</feature>
<keyword evidence="1" id="KW-0597">Phosphoprotein</keyword>
<dbReference type="GO" id="GO:0003677">
    <property type="term" value="F:DNA binding"/>
    <property type="evidence" value="ECO:0007669"/>
    <property type="project" value="UniProtKB-KW"/>
</dbReference>
<sequence length="248" mass="28201">MTKIKTILIDDERKALSILKNKIERYCPDLDIIAETQSPEKGLELIDKLQPQLVFIDIAMPVMNGFDVLANVKKPNFEIIFVTAFDQYAIDAINYSAIGYLLKPVDNETLIATVIKASKNIADKSALEKNKLLIENLGVQNFQKKKIVIPSADGLEFVKIDAIIHCEGVDGYTKIHFSNQKPILSSQSIGHFNKLLQQQDFYLVHKSHLINLEHIKKYLNEGYVLLSENHKVPVSRNRRQDFLNNLKG</sequence>
<protein>
    <submittedName>
        <fullName evidence="4">DNA-binding response regulator</fullName>
    </submittedName>
    <submittedName>
        <fullName evidence="5">LytTR family DNA-binding domain-containing protein</fullName>
    </submittedName>
</protein>
<reference evidence="5 7" key="1">
    <citation type="journal article" date="2014" name="Int. J. Syst. Evol. Microbiol.">
        <title>Complete genome sequence of Corynebacterium casei LMG S-19264T (=DSM 44701T), isolated from a smear-ripened cheese.</title>
        <authorList>
            <consortium name="US DOE Joint Genome Institute (JGI-PGF)"/>
            <person name="Walter F."/>
            <person name="Albersmeier A."/>
            <person name="Kalinowski J."/>
            <person name="Ruckert C."/>
        </authorList>
    </citation>
    <scope>NUCLEOTIDE SEQUENCE [LARGE SCALE GENOMIC DNA]</scope>
    <source>
        <strain evidence="5 7">CECT 8670</strain>
    </source>
</reference>
<dbReference type="SUPFAM" id="SSF52172">
    <property type="entry name" value="CheY-like"/>
    <property type="match status" value="1"/>
</dbReference>
<feature type="domain" description="Response regulatory" evidence="2">
    <location>
        <begin position="5"/>
        <end position="118"/>
    </location>
</feature>
<dbReference type="CDD" id="cd17536">
    <property type="entry name" value="REC_YesN-like"/>
    <property type="match status" value="1"/>
</dbReference>
<organism evidence="5 7">
    <name type="scientific">Polaribacter sejongensis</name>
    <dbReference type="NCBI Taxonomy" id="985043"/>
    <lineage>
        <taxon>Bacteria</taxon>
        <taxon>Pseudomonadati</taxon>
        <taxon>Bacteroidota</taxon>
        <taxon>Flavobacteriia</taxon>
        <taxon>Flavobacteriales</taxon>
        <taxon>Flavobacteriaceae</taxon>
    </lineage>
</organism>
<dbReference type="PANTHER" id="PTHR37299">
    <property type="entry name" value="TRANSCRIPTIONAL REGULATOR-RELATED"/>
    <property type="match status" value="1"/>
</dbReference>
<keyword evidence="6" id="KW-1185">Reference proteome</keyword>
<dbReference type="Pfam" id="PF04397">
    <property type="entry name" value="LytTR"/>
    <property type="match status" value="1"/>
</dbReference>
<evidence type="ECO:0000313" key="7">
    <source>
        <dbReference type="Proteomes" id="UP001228636"/>
    </source>
</evidence>
<dbReference type="RefSeq" id="WP_165731939.1">
    <property type="nucleotide sequence ID" value="NZ_CP019336.1"/>
</dbReference>
<evidence type="ECO:0000259" key="2">
    <source>
        <dbReference type="PROSITE" id="PS50110"/>
    </source>
</evidence>
<dbReference type="Gene3D" id="3.40.50.2300">
    <property type="match status" value="1"/>
</dbReference>
<reference evidence="5" key="3">
    <citation type="submission" date="2023-06" db="EMBL/GenBank/DDBJ databases">
        <authorList>
            <person name="Lucena T."/>
            <person name="Sun Q."/>
        </authorList>
    </citation>
    <scope>NUCLEOTIDE SEQUENCE</scope>
    <source>
        <strain evidence="5">CECT 8670</strain>
    </source>
</reference>
<dbReference type="SMART" id="SM00448">
    <property type="entry name" value="REC"/>
    <property type="match status" value="1"/>
</dbReference>
<dbReference type="SMART" id="SM00850">
    <property type="entry name" value="LytTR"/>
    <property type="match status" value="1"/>
</dbReference>
<dbReference type="InterPro" id="IPR001789">
    <property type="entry name" value="Sig_transdc_resp-reg_receiver"/>
</dbReference>
<dbReference type="Gene3D" id="2.40.50.1020">
    <property type="entry name" value="LytTr DNA-binding domain"/>
    <property type="match status" value="1"/>
</dbReference>
<evidence type="ECO:0000313" key="5">
    <source>
        <dbReference type="EMBL" id="MDN3621156.1"/>
    </source>
</evidence>
<dbReference type="GO" id="GO:0000156">
    <property type="term" value="F:phosphorelay response regulator activity"/>
    <property type="evidence" value="ECO:0007669"/>
    <property type="project" value="InterPro"/>
</dbReference>
<feature type="domain" description="HTH LytTR-type" evidence="3">
    <location>
        <begin position="147"/>
        <end position="248"/>
    </location>
</feature>
<proteinExistence type="predicted"/>
<evidence type="ECO:0000259" key="3">
    <source>
        <dbReference type="PROSITE" id="PS50930"/>
    </source>
</evidence>
<dbReference type="Proteomes" id="UP001228636">
    <property type="component" value="Unassembled WGS sequence"/>
</dbReference>
<dbReference type="AlphaFoldDB" id="A0AAJ1QZK8"/>
<dbReference type="InterPro" id="IPR007492">
    <property type="entry name" value="LytTR_DNA-bd_dom"/>
</dbReference>
<name>A0AAJ1QZK8_9FLAO</name>
<dbReference type="InterPro" id="IPR011006">
    <property type="entry name" value="CheY-like_superfamily"/>
</dbReference>
<reference evidence="4 6" key="2">
    <citation type="submission" date="2017-02" db="EMBL/GenBank/DDBJ databases">
        <title>Trade-off between light-utilization and light-protection in marine flavobacteria.</title>
        <authorList>
            <person name="Kumagai Y."/>
            <person name="Yoshizawa S."/>
            <person name="Kogure K."/>
            <person name="Iwasaki W."/>
        </authorList>
    </citation>
    <scope>NUCLEOTIDE SEQUENCE [LARGE SCALE GENOMIC DNA]</scope>
    <source>
        <strain evidence="4 6">KCTC 23670</strain>
    </source>
</reference>
<evidence type="ECO:0000313" key="6">
    <source>
        <dbReference type="Proteomes" id="UP000232721"/>
    </source>
</evidence>
<keyword evidence="5" id="KW-0238">DNA-binding</keyword>
<evidence type="ECO:0000256" key="1">
    <source>
        <dbReference type="PROSITE-ProRule" id="PRU00169"/>
    </source>
</evidence>
<gene>
    <name evidence="4" type="ORF">BTO15_02750</name>
    <name evidence="5" type="ORF">QWY81_16950</name>
</gene>
<dbReference type="PANTHER" id="PTHR37299:SF1">
    <property type="entry name" value="STAGE 0 SPORULATION PROTEIN A HOMOLOG"/>
    <property type="match status" value="1"/>
</dbReference>
<dbReference type="Proteomes" id="UP000232721">
    <property type="component" value="Chromosome"/>
</dbReference>
<dbReference type="EMBL" id="CP019336">
    <property type="protein sequence ID" value="AUC21097.1"/>
    <property type="molecule type" value="Genomic_DNA"/>
</dbReference>
<dbReference type="PROSITE" id="PS50930">
    <property type="entry name" value="HTH_LYTTR"/>
    <property type="match status" value="1"/>
</dbReference>
<dbReference type="InterPro" id="IPR046947">
    <property type="entry name" value="LytR-like"/>
</dbReference>
<dbReference type="EMBL" id="JAUFQH010000018">
    <property type="protein sequence ID" value="MDN3621156.1"/>
    <property type="molecule type" value="Genomic_DNA"/>
</dbReference>